<evidence type="ECO:0000256" key="5">
    <source>
        <dbReference type="SAM" id="MobiDB-lite"/>
    </source>
</evidence>
<comment type="subcellular location">
    <subcellularLocation>
        <location evidence="1">Mitochondrion outer membrane</location>
        <topology evidence="1">Single-pass membrane protein</topology>
    </subcellularLocation>
</comment>
<dbReference type="OrthoDB" id="39734at2759"/>
<evidence type="ECO:0000256" key="1">
    <source>
        <dbReference type="ARBA" id="ARBA00004572"/>
    </source>
</evidence>
<gene>
    <name evidence="7" type="ORF">BDV96DRAFT_686817</name>
</gene>
<dbReference type="InterPro" id="IPR051701">
    <property type="entry name" value="Mito_OM_Translocase_MSP1"/>
</dbReference>
<keyword evidence="2" id="KW-0547">Nucleotide-binding</keyword>
<sequence length="1123" mass="126266">MRFLSCNPRRNNSLACLLRTRVTHNSGTSPKPSTMPYKRKAKGAAGGAKNRTKKSKLAADLGEGDTSSFISGEANDVIEPPQWLLHHCLTKSTDWKNRLESLVLRSVQQSDTKVGYEQECITSPSTDESHLHEMDAILFEPFKNLLITNQSSKSKRKPYEGDRSNMHFVKSAIRVELYSESLWRYGAQFLQAVVEHFARTVEADLIILTPDDRTDLHENGSEAREARPGPSAPSRSKASQKAPASQYGASTCRQNQTDYQPIPLHPNHTAPLTTQEPSKQIVPIIISTLAQLRATRKPEHDESTQQSKPLTIMYLGDYNDGPDMKLLHHLHVAIRSSLWCSEVLIMYSPRNIASYGITCATETRRIEHVADLEAMTLSVAPWRSKPQALKLRAGLEDKIYARNVRYIQRCLRHRAPEQDGSSLTIPYSDWGFLRGSQTGKMFREVDLDLNDAEDILSMVGLSNDDTKIKAALIGFGSRENALQVWEASDPYYGTGAFAEAALSAEGYTTSDRWSDFPTNLQDVINKLERKECHSSNAPYYWEQMFLSLVVRPKEVRAGWSDIAIDPLTQGWVSRILRQHKDCSSSNKAYGILEQGHVGGALIYGPPGTGKTHLARVLARESKTAVICASAADIENKWVGETPKAIKGLFNLGRMLAPSIIFIDEADSLSRLRRSDAMHHERAQFNELLAEMDGLSKSKTTPFVLLSTNFPGDLDSAVLRRVPNLLYMGLPSTTMRAKIFQIFLQGEILSEDVQYDTLAHLTSGYSGSDIRNLCLQAAMMCARLVERGSNQGKRLLKYALFEQALSMARPTVNKAALPSIKNFARENDPLALERLKADEIDNMDHRLKKVMRDVTENRRAKEIDESSSHDLPPPKSSLTTVKISLDHPSSDADRCMSLQSPISVLPFDHKPRLMDKIHAISHLSEVNDRTSSASGGLYDNLGVNGNQSTDLYRPLKDSNIRMLTILPQTVGNIPGSPLTCTLEEVGMDAWTSEYRSFRENLPTIEGSSYLDEGRLRRALWEIFKNAQWLLKSGHMDRPLECLYGVADRYHWGDFVALSYVWGNQCHKRDITINGEPFQVGQNLHDALVRLQESFEVKERKLRVWVDAIYIYSDRTSIKRYRTLR</sequence>
<evidence type="ECO:0000256" key="4">
    <source>
        <dbReference type="ARBA" id="ARBA00022840"/>
    </source>
</evidence>
<feature type="region of interest" description="Disordered" evidence="5">
    <location>
        <begin position="23"/>
        <end position="62"/>
    </location>
</feature>
<dbReference type="SUPFAM" id="SSF52540">
    <property type="entry name" value="P-loop containing nucleoside triphosphate hydrolases"/>
    <property type="match status" value="1"/>
</dbReference>
<feature type="non-terminal residue" evidence="7">
    <location>
        <position position="1123"/>
    </location>
</feature>
<feature type="region of interest" description="Disordered" evidence="5">
    <location>
        <begin position="212"/>
        <end position="276"/>
    </location>
</feature>
<dbReference type="InterPro" id="IPR010730">
    <property type="entry name" value="HET"/>
</dbReference>
<dbReference type="Gene3D" id="3.40.50.300">
    <property type="entry name" value="P-loop containing nucleotide triphosphate hydrolases"/>
    <property type="match status" value="1"/>
</dbReference>
<organism evidence="7 8">
    <name type="scientific">Lophiotrema nucula</name>
    <dbReference type="NCBI Taxonomy" id="690887"/>
    <lineage>
        <taxon>Eukaryota</taxon>
        <taxon>Fungi</taxon>
        <taxon>Dikarya</taxon>
        <taxon>Ascomycota</taxon>
        <taxon>Pezizomycotina</taxon>
        <taxon>Dothideomycetes</taxon>
        <taxon>Pleosporomycetidae</taxon>
        <taxon>Pleosporales</taxon>
        <taxon>Lophiotremataceae</taxon>
        <taxon>Lophiotrema</taxon>
    </lineage>
</organism>
<keyword evidence="3" id="KW-1000">Mitochondrion outer membrane</keyword>
<name>A0A6A5ZC13_9PLEO</name>
<evidence type="ECO:0000313" key="7">
    <source>
        <dbReference type="EMBL" id="KAF2116463.1"/>
    </source>
</evidence>
<dbReference type="Gene3D" id="1.10.8.60">
    <property type="match status" value="1"/>
</dbReference>
<evidence type="ECO:0000256" key="3">
    <source>
        <dbReference type="ARBA" id="ARBA00022787"/>
    </source>
</evidence>
<dbReference type="EMBL" id="ML977321">
    <property type="protein sequence ID" value="KAF2116463.1"/>
    <property type="molecule type" value="Genomic_DNA"/>
</dbReference>
<dbReference type="InterPro" id="IPR003593">
    <property type="entry name" value="AAA+_ATPase"/>
</dbReference>
<dbReference type="GO" id="GO:0016887">
    <property type="term" value="F:ATP hydrolysis activity"/>
    <property type="evidence" value="ECO:0007669"/>
    <property type="project" value="InterPro"/>
</dbReference>
<dbReference type="InterPro" id="IPR041569">
    <property type="entry name" value="AAA_lid_3"/>
</dbReference>
<dbReference type="Proteomes" id="UP000799770">
    <property type="component" value="Unassembled WGS sequence"/>
</dbReference>
<dbReference type="Pfam" id="PF06985">
    <property type="entry name" value="HET"/>
    <property type="match status" value="1"/>
</dbReference>
<dbReference type="GO" id="GO:0005524">
    <property type="term" value="F:ATP binding"/>
    <property type="evidence" value="ECO:0007669"/>
    <property type="project" value="UniProtKB-KW"/>
</dbReference>
<dbReference type="PANTHER" id="PTHR45644">
    <property type="entry name" value="AAA ATPASE, PUTATIVE (AFU_ORTHOLOGUE AFUA_2G12920)-RELATED-RELATED"/>
    <property type="match status" value="1"/>
</dbReference>
<dbReference type="AlphaFoldDB" id="A0A6A5ZC13"/>
<reference evidence="7" key="1">
    <citation type="journal article" date="2020" name="Stud. Mycol.">
        <title>101 Dothideomycetes genomes: a test case for predicting lifestyles and emergence of pathogens.</title>
        <authorList>
            <person name="Haridas S."/>
            <person name="Albert R."/>
            <person name="Binder M."/>
            <person name="Bloem J."/>
            <person name="Labutti K."/>
            <person name="Salamov A."/>
            <person name="Andreopoulos B."/>
            <person name="Baker S."/>
            <person name="Barry K."/>
            <person name="Bills G."/>
            <person name="Bluhm B."/>
            <person name="Cannon C."/>
            <person name="Castanera R."/>
            <person name="Culley D."/>
            <person name="Daum C."/>
            <person name="Ezra D."/>
            <person name="Gonzalez J."/>
            <person name="Henrissat B."/>
            <person name="Kuo A."/>
            <person name="Liang C."/>
            <person name="Lipzen A."/>
            <person name="Lutzoni F."/>
            <person name="Magnuson J."/>
            <person name="Mondo S."/>
            <person name="Nolan M."/>
            <person name="Ohm R."/>
            <person name="Pangilinan J."/>
            <person name="Park H.-J."/>
            <person name="Ramirez L."/>
            <person name="Alfaro M."/>
            <person name="Sun H."/>
            <person name="Tritt A."/>
            <person name="Yoshinaga Y."/>
            <person name="Zwiers L.-H."/>
            <person name="Turgeon B."/>
            <person name="Goodwin S."/>
            <person name="Spatafora J."/>
            <person name="Crous P."/>
            <person name="Grigoriev I."/>
        </authorList>
    </citation>
    <scope>NUCLEOTIDE SEQUENCE</scope>
    <source>
        <strain evidence="7">CBS 627.86</strain>
    </source>
</reference>
<feature type="compositionally biased region" description="Basic and acidic residues" evidence="5">
    <location>
        <begin position="212"/>
        <end position="227"/>
    </location>
</feature>
<proteinExistence type="predicted"/>
<keyword evidence="8" id="KW-1185">Reference proteome</keyword>
<keyword evidence="3" id="KW-0472">Membrane</keyword>
<feature type="domain" description="AAA+ ATPase" evidence="6">
    <location>
        <begin position="596"/>
        <end position="731"/>
    </location>
</feature>
<accession>A0A6A5ZC13</accession>
<protein>
    <recommendedName>
        <fullName evidence="6">AAA+ ATPase domain-containing protein</fullName>
    </recommendedName>
</protein>
<evidence type="ECO:0000259" key="6">
    <source>
        <dbReference type="SMART" id="SM00382"/>
    </source>
</evidence>
<dbReference type="InterPro" id="IPR003959">
    <property type="entry name" value="ATPase_AAA_core"/>
</dbReference>
<dbReference type="InterPro" id="IPR027417">
    <property type="entry name" value="P-loop_NTPase"/>
</dbReference>
<feature type="compositionally biased region" description="Polar residues" evidence="5">
    <location>
        <begin position="23"/>
        <end position="32"/>
    </location>
</feature>
<evidence type="ECO:0000313" key="8">
    <source>
        <dbReference type="Proteomes" id="UP000799770"/>
    </source>
</evidence>
<dbReference type="Pfam" id="PF17862">
    <property type="entry name" value="AAA_lid_3"/>
    <property type="match status" value="1"/>
</dbReference>
<keyword evidence="4" id="KW-0067">ATP-binding</keyword>
<keyword evidence="3" id="KW-0496">Mitochondrion</keyword>
<dbReference type="SMART" id="SM00382">
    <property type="entry name" value="AAA"/>
    <property type="match status" value="1"/>
</dbReference>
<feature type="compositionally biased region" description="Polar residues" evidence="5">
    <location>
        <begin position="233"/>
        <end position="259"/>
    </location>
</feature>
<evidence type="ECO:0000256" key="2">
    <source>
        <dbReference type="ARBA" id="ARBA00022741"/>
    </source>
</evidence>
<dbReference type="GO" id="GO:0005741">
    <property type="term" value="C:mitochondrial outer membrane"/>
    <property type="evidence" value="ECO:0007669"/>
    <property type="project" value="UniProtKB-SubCell"/>
</dbReference>
<dbReference type="Pfam" id="PF00004">
    <property type="entry name" value="AAA"/>
    <property type="match status" value="1"/>
</dbReference>
<dbReference type="PANTHER" id="PTHR45644:SF56">
    <property type="entry name" value="AAA ATPASE, PUTATIVE (AFU_ORTHOLOGUE AFUA_2G12920)-RELATED"/>
    <property type="match status" value="1"/>
</dbReference>